<dbReference type="STRING" id="204669.Acid345_2601"/>
<comment type="subcellular location">
    <subcellularLocation>
        <location evidence="1">Cell envelope</location>
    </subcellularLocation>
</comment>
<dbReference type="CDD" id="cd10561">
    <property type="entry name" value="HybA_like"/>
    <property type="match status" value="1"/>
</dbReference>
<dbReference type="GO" id="GO:0051539">
    <property type="term" value="F:4 iron, 4 sulfur cluster binding"/>
    <property type="evidence" value="ECO:0007669"/>
    <property type="project" value="UniProtKB-KW"/>
</dbReference>
<dbReference type="GO" id="GO:0030313">
    <property type="term" value="C:cell envelope"/>
    <property type="evidence" value="ECO:0007669"/>
    <property type="project" value="UniProtKB-SubCell"/>
</dbReference>
<dbReference type="EMBL" id="CP000360">
    <property type="protein sequence ID" value="ABF41602.1"/>
    <property type="molecule type" value="Genomic_DNA"/>
</dbReference>
<dbReference type="GO" id="GO:0046872">
    <property type="term" value="F:metal ion binding"/>
    <property type="evidence" value="ECO:0007669"/>
    <property type="project" value="UniProtKB-KW"/>
</dbReference>
<dbReference type="Proteomes" id="UP000002432">
    <property type="component" value="Chromosome"/>
</dbReference>
<dbReference type="InterPro" id="IPR051555">
    <property type="entry name" value="FDH_Electron_Transfer_Unit"/>
</dbReference>
<reference evidence="8 9" key="1">
    <citation type="journal article" date="2009" name="Appl. Environ. Microbiol.">
        <title>Three genomes from the phylum Acidobacteria provide insight into the lifestyles of these microorganisms in soils.</title>
        <authorList>
            <person name="Ward N.L."/>
            <person name="Challacombe J.F."/>
            <person name="Janssen P.H."/>
            <person name="Henrissat B."/>
            <person name="Coutinho P.M."/>
            <person name="Wu M."/>
            <person name="Xie G."/>
            <person name="Haft D.H."/>
            <person name="Sait M."/>
            <person name="Badger J."/>
            <person name="Barabote R.D."/>
            <person name="Bradley B."/>
            <person name="Brettin T.S."/>
            <person name="Brinkac L.M."/>
            <person name="Bruce D."/>
            <person name="Creasy T."/>
            <person name="Daugherty S.C."/>
            <person name="Davidsen T.M."/>
            <person name="DeBoy R.T."/>
            <person name="Detter J.C."/>
            <person name="Dodson R.J."/>
            <person name="Durkin A.S."/>
            <person name="Ganapathy A."/>
            <person name="Gwinn-Giglio M."/>
            <person name="Han C.S."/>
            <person name="Khouri H."/>
            <person name="Kiss H."/>
            <person name="Kothari S.P."/>
            <person name="Madupu R."/>
            <person name="Nelson K.E."/>
            <person name="Nelson W.C."/>
            <person name="Paulsen I."/>
            <person name="Penn K."/>
            <person name="Ren Q."/>
            <person name="Rosovitz M.J."/>
            <person name="Selengut J.D."/>
            <person name="Shrivastava S."/>
            <person name="Sullivan S.A."/>
            <person name="Tapia R."/>
            <person name="Thompson L.S."/>
            <person name="Watkins K.L."/>
            <person name="Yang Q."/>
            <person name="Yu C."/>
            <person name="Zafar N."/>
            <person name="Zhou L."/>
            <person name="Kuske C.R."/>
        </authorList>
    </citation>
    <scope>NUCLEOTIDE SEQUENCE [LARGE SCALE GENOMIC DNA]</scope>
    <source>
        <strain evidence="8 9">Ellin345</strain>
    </source>
</reference>
<accession>Q1INE8</accession>
<dbReference type="Pfam" id="PF13247">
    <property type="entry name" value="Fer4_11"/>
    <property type="match status" value="1"/>
</dbReference>
<dbReference type="SUPFAM" id="SSF54862">
    <property type="entry name" value="4Fe-4S ferredoxins"/>
    <property type="match status" value="1"/>
</dbReference>
<keyword evidence="3" id="KW-0479">Metal-binding</keyword>
<evidence type="ECO:0000256" key="3">
    <source>
        <dbReference type="ARBA" id="ARBA00022723"/>
    </source>
</evidence>
<feature type="domain" description="4Fe-4S ferredoxin-type" evidence="7">
    <location>
        <begin position="3"/>
        <end position="33"/>
    </location>
</feature>
<dbReference type="InterPro" id="IPR017896">
    <property type="entry name" value="4Fe4S_Fe-S-bd"/>
</dbReference>
<protein>
    <submittedName>
        <fullName evidence="8">4Fe-4S ferredoxin, iron-sulfur binding protein</fullName>
    </submittedName>
</protein>
<name>Q1INE8_KORVE</name>
<dbReference type="OrthoDB" id="9810688at2"/>
<dbReference type="AlphaFoldDB" id="Q1INE8"/>
<evidence type="ECO:0000256" key="5">
    <source>
        <dbReference type="ARBA" id="ARBA00023004"/>
    </source>
</evidence>
<keyword evidence="9" id="KW-1185">Reference proteome</keyword>
<feature type="domain" description="4Fe-4S ferredoxin-type" evidence="7">
    <location>
        <begin position="51"/>
        <end position="82"/>
    </location>
</feature>
<sequence length="261" mass="28940">MNKSILYDATMCIDCKACEEACAKHAGLAYDDKVAAQEFTSSHKLTAVLNKQDKYMRRLCQHCLEPACASVCPVGALQKTEIGPVIYEEHRCMGCRYCMAACPFGVPKYEWEKPLPQIRKCTMCYDKVSKGGMTSCAEVCPTGATKFGERDELLKEAQERIDKNPSQYLSHIFGKSEVGGTSVLLLAAAGTKFEDYGLRADVVQDPLPMYTFRVLSRIPDFVPIGGVMLGGIYWITHRREEVAAVEAAEKAEKEKKNGGRQ</sequence>
<dbReference type="HOGENOM" id="CLU_043374_0_0_0"/>
<proteinExistence type="predicted"/>
<dbReference type="EnsemblBacteria" id="ABF41602">
    <property type="protein sequence ID" value="ABF41602"/>
    <property type="gene ID" value="Acid345_2601"/>
</dbReference>
<keyword evidence="4" id="KW-0677">Repeat</keyword>
<keyword evidence="2" id="KW-0004">4Fe-4S</keyword>
<dbReference type="PROSITE" id="PS51379">
    <property type="entry name" value="4FE4S_FER_2"/>
    <property type="match status" value="3"/>
</dbReference>
<dbReference type="Gene3D" id="3.30.70.20">
    <property type="match status" value="2"/>
</dbReference>
<dbReference type="eggNOG" id="COG0437">
    <property type="taxonomic scope" value="Bacteria"/>
</dbReference>
<organism evidence="8 9">
    <name type="scientific">Koribacter versatilis (strain Ellin345)</name>
    <dbReference type="NCBI Taxonomy" id="204669"/>
    <lineage>
        <taxon>Bacteria</taxon>
        <taxon>Pseudomonadati</taxon>
        <taxon>Acidobacteriota</taxon>
        <taxon>Terriglobia</taxon>
        <taxon>Terriglobales</taxon>
        <taxon>Candidatus Korobacteraceae</taxon>
        <taxon>Candidatus Korobacter</taxon>
    </lineage>
</organism>
<dbReference type="PANTHER" id="PTHR43545">
    <property type="entry name" value="FORMATE DEHYDROGENASE, NITRATE-INDUCIBLE, IRON-SULFUR SUBUNIT"/>
    <property type="match status" value="1"/>
</dbReference>
<dbReference type="PANTHER" id="PTHR43545:SF4">
    <property type="entry name" value="IRON-SULFUR PROTEIN"/>
    <property type="match status" value="1"/>
</dbReference>
<evidence type="ECO:0000259" key="7">
    <source>
        <dbReference type="PROSITE" id="PS51379"/>
    </source>
</evidence>
<gene>
    <name evidence="8" type="ordered locus">Acid345_2601</name>
</gene>
<evidence type="ECO:0000313" key="8">
    <source>
        <dbReference type="EMBL" id="ABF41602.1"/>
    </source>
</evidence>
<dbReference type="PROSITE" id="PS00198">
    <property type="entry name" value="4FE4S_FER_1"/>
    <property type="match status" value="1"/>
</dbReference>
<evidence type="ECO:0000256" key="1">
    <source>
        <dbReference type="ARBA" id="ARBA00004196"/>
    </source>
</evidence>
<evidence type="ECO:0000313" key="9">
    <source>
        <dbReference type="Proteomes" id="UP000002432"/>
    </source>
</evidence>
<dbReference type="InterPro" id="IPR017900">
    <property type="entry name" value="4Fe4S_Fe_S_CS"/>
</dbReference>
<evidence type="ECO:0000256" key="4">
    <source>
        <dbReference type="ARBA" id="ARBA00022737"/>
    </source>
</evidence>
<keyword evidence="6" id="KW-0411">Iron-sulfur</keyword>
<keyword evidence="5" id="KW-0408">Iron</keyword>
<dbReference type="KEGG" id="aba:Acid345_2601"/>
<dbReference type="RefSeq" id="WP_011523403.1">
    <property type="nucleotide sequence ID" value="NC_008009.1"/>
</dbReference>
<feature type="domain" description="4Fe-4S ferredoxin-type" evidence="7">
    <location>
        <begin position="83"/>
        <end position="112"/>
    </location>
</feature>
<evidence type="ECO:0000256" key="6">
    <source>
        <dbReference type="ARBA" id="ARBA00023014"/>
    </source>
</evidence>
<evidence type="ECO:0000256" key="2">
    <source>
        <dbReference type="ARBA" id="ARBA00022485"/>
    </source>
</evidence>